<dbReference type="GO" id="GO:0045214">
    <property type="term" value="P:sarcomere organization"/>
    <property type="evidence" value="ECO:0007669"/>
    <property type="project" value="TreeGrafter"/>
</dbReference>
<dbReference type="Proteomes" id="UP000270094">
    <property type="component" value="Unassembled WGS sequence"/>
</dbReference>
<dbReference type="AlphaFoldDB" id="A0A3P7L2Y0"/>
<evidence type="ECO:0000313" key="4">
    <source>
        <dbReference type="Proteomes" id="UP000270094"/>
    </source>
</evidence>
<dbReference type="OrthoDB" id="330499at2759"/>
<evidence type="ECO:0000313" key="3">
    <source>
        <dbReference type="EMBL" id="VDM73832.1"/>
    </source>
</evidence>
<dbReference type="Pfam" id="PF00992">
    <property type="entry name" value="Troponin"/>
    <property type="match status" value="1"/>
</dbReference>
<feature type="compositionally biased region" description="Basic and acidic residues" evidence="2">
    <location>
        <begin position="27"/>
        <end position="97"/>
    </location>
</feature>
<gene>
    <name evidence="3" type="ORF">SVUK_LOCUS8830</name>
</gene>
<dbReference type="InterPro" id="IPR001978">
    <property type="entry name" value="Troponin"/>
</dbReference>
<name>A0A3P7L2Y0_STRVU</name>
<keyword evidence="4" id="KW-1185">Reference proteome</keyword>
<accession>A0A3P7L2Y0</accession>
<dbReference type="GO" id="GO:0005861">
    <property type="term" value="C:troponin complex"/>
    <property type="evidence" value="ECO:0007669"/>
    <property type="project" value="InterPro"/>
</dbReference>
<dbReference type="InterPro" id="IPR027707">
    <property type="entry name" value="TNNT"/>
</dbReference>
<dbReference type="EMBL" id="UYYB01032681">
    <property type="protein sequence ID" value="VDM73832.1"/>
    <property type="molecule type" value="Genomic_DNA"/>
</dbReference>
<feature type="region of interest" description="Disordered" evidence="2">
    <location>
        <begin position="1"/>
        <end position="125"/>
    </location>
</feature>
<dbReference type="InterPro" id="IPR038077">
    <property type="entry name" value="Troponin_sf"/>
</dbReference>
<dbReference type="PANTHER" id="PTHR11521:SF1">
    <property type="entry name" value="TROPONIN T, SKELETAL MUSCLE"/>
    <property type="match status" value="1"/>
</dbReference>
<dbReference type="GO" id="GO:0006937">
    <property type="term" value="P:regulation of muscle contraction"/>
    <property type="evidence" value="ECO:0007669"/>
    <property type="project" value="InterPro"/>
</dbReference>
<evidence type="ECO:0008006" key="5">
    <source>
        <dbReference type="Google" id="ProtNLM"/>
    </source>
</evidence>
<organism evidence="3 4">
    <name type="scientific">Strongylus vulgaris</name>
    <name type="common">Blood worm</name>
    <dbReference type="NCBI Taxonomy" id="40348"/>
    <lineage>
        <taxon>Eukaryota</taxon>
        <taxon>Metazoa</taxon>
        <taxon>Ecdysozoa</taxon>
        <taxon>Nematoda</taxon>
        <taxon>Chromadorea</taxon>
        <taxon>Rhabditida</taxon>
        <taxon>Rhabditina</taxon>
        <taxon>Rhabditomorpha</taxon>
        <taxon>Strongyloidea</taxon>
        <taxon>Strongylidae</taxon>
        <taxon>Strongylus</taxon>
    </lineage>
</organism>
<evidence type="ECO:0000256" key="1">
    <source>
        <dbReference type="ARBA" id="ARBA00008330"/>
    </source>
</evidence>
<evidence type="ECO:0000256" key="2">
    <source>
        <dbReference type="SAM" id="MobiDB-lite"/>
    </source>
</evidence>
<dbReference type="SUPFAM" id="SSF90250">
    <property type="entry name" value="Troponin coil-coiled subunits"/>
    <property type="match status" value="1"/>
</dbReference>
<reference evidence="3 4" key="1">
    <citation type="submission" date="2018-11" db="EMBL/GenBank/DDBJ databases">
        <authorList>
            <consortium name="Pathogen Informatics"/>
        </authorList>
    </citation>
    <scope>NUCLEOTIDE SEQUENCE [LARGE SCALE GENOMIC DNA]</scope>
</reference>
<dbReference type="GO" id="GO:0006936">
    <property type="term" value="P:muscle contraction"/>
    <property type="evidence" value="ECO:0007669"/>
    <property type="project" value="TreeGrafter"/>
</dbReference>
<protein>
    <recommendedName>
        <fullName evidence="5">Troponin T</fullName>
    </recommendedName>
</protein>
<dbReference type="GO" id="GO:0005523">
    <property type="term" value="F:tropomyosin binding"/>
    <property type="evidence" value="ECO:0007669"/>
    <property type="project" value="TreeGrafter"/>
</dbReference>
<comment type="similarity">
    <text evidence="1">Belongs to the troponin T family.</text>
</comment>
<sequence length="219" mass="26558">MTEAEKAMLASKKRQDEEQQKLLQEYDENRRLEREKEEEELRKLKEKQEKRKLEREQEERAEAERRKQEEERRKKEDEERRARQEEEKRKREEEKLKKQQKKAQMFPALAMGSGRNFIIPKKSSKDDKFGNIVQAKQEMGMTKEQQEEARRNFISGVEKSIPASSEVSADDLKAKIKELHQRICKLEADKYDMERRHERQEYDVSFKLEVVHTRYKLSN</sequence>
<dbReference type="Gene3D" id="1.20.5.350">
    <property type="match status" value="1"/>
</dbReference>
<proteinExistence type="inferred from homology"/>
<dbReference type="PANTHER" id="PTHR11521">
    <property type="entry name" value="TROPONIN T"/>
    <property type="match status" value="1"/>
</dbReference>